<sequence>MSPTPRYDAILQDGTYLIDVPVSELSGVVVHHRLKLGPFERLPWLGKIRRNMWAKKRGGRVDHTIKYKRL</sequence>
<proteinExistence type="predicted"/>
<accession>A0A8J7U277</accession>
<name>A0A8J7U277_9BACT</name>
<dbReference type="Proteomes" id="UP000664417">
    <property type="component" value="Unassembled WGS sequence"/>
</dbReference>
<reference evidence="1" key="1">
    <citation type="submission" date="2021-03" db="EMBL/GenBank/DDBJ databases">
        <authorList>
            <person name="Wang G."/>
        </authorList>
    </citation>
    <scope>NUCLEOTIDE SEQUENCE</scope>
    <source>
        <strain evidence="1">KCTC 12899</strain>
    </source>
</reference>
<dbReference type="AlphaFoldDB" id="A0A8J7U277"/>
<comment type="caution">
    <text evidence="1">The sequence shown here is derived from an EMBL/GenBank/DDBJ whole genome shotgun (WGS) entry which is preliminary data.</text>
</comment>
<dbReference type="RefSeq" id="WP_207858814.1">
    <property type="nucleotide sequence ID" value="NZ_JAFREP010000008.1"/>
</dbReference>
<evidence type="ECO:0000313" key="1">
    <source>
        <dbReference type="EMBL" id="MBO1318993.1"/>
    </source>
</evidence>
<organism evidence="1 2">
    <name type="scientific">Acanthopleuribacter pedis</name>
    <dbReference type="NCBI Taxonomy" id="442870"/>
    <lineage>
        <taxon>Bacteria</taxon>
        <taxon>Pseudomonadati</taxon>
        <taxon>Acidobacteriota</taxon>
        <taxon>Holophagae</taxon>
        <taxon>Acanthopleuribacterales</taxon>
        <taxon>Acanthopleuribacteraceae</taxon>
        <taxon>Acanthopleuribacter</taxon>
    </lineage>
</organism>
<evidence type="ECO:0000313" key="2">
    <source>
        <dbReference type="Proteomes" id="UP000664417"/>
    </source>
</evidence>
<protein>
    <submittedName>
        <fullName evidence="1">Uncharacterized protein</fullName>
    </submittedName>
</protein>
<gene>
    <name evidence="1" type="ORF">J3U88_11040</name>
</gene>
<dbReference type="EMBL" id="JAFREP010000008">
    <property type="protein sequence ID" value="MBO1318993.1"/>
    <property type="molecule type" value="Genomic_DNA"/>
</dbReference>
<keyword evidence="2" id="KW-1185">Reference proteome</keyword>